<evidence type="ECO:0000256" key="2">
    <source>
        <dbReference type="ARBA" id="ARBA00022448"/>
    </source>
</evidence>
<feature type="compositionally biased region" description="Basic and acidic residues" evidence="6">
    <location>
        <begin position="52"/>
        <end position="61"/>
    </location>
</feature>
<feature type="transmembrane region" description="Helical" evidence="7">
    <location>
        <begin position="282"/>
        <end position="300"/>
    </location>
</feature>
<feature type="domain" description="Major facilitator superfamily (MFS) profile" evidence="8">
    <location>
        <begin position="86"/>
        <end position="581"/>
    </location>
</feature>
<comment type="subcellular location">
    <subcellularLocation>
        <location evidence="1">Membrane</location>
        <topology evidence="1">Multi-pass membrane protein</topology>
    </subcellularLocation>
</comment>
<organism evidence="9 10">
    <name type="scientific">Sarocladium strictum</name>
    <name type="common">Black bundle disease fungus</name>
    <name type="synonym">Acremonium strictum</name>
    <dbReference type="NCBI Taxonomy" id="5046"/>
    <lineage>
        <taxon>Eukaryota</taxon>
        <taxon>Fungi</taxon>
        <taxon>Dikarya</taxon>
        <taxon>Ascomycota</taxon>
        <taxon>Pezizomycotina</taxon>
        <taxon>Sordariomycetes</taxon>
        <taxon>Hypocreomycetidae</taxon>
        <taxon>Hypocreales</taxon>
        <taxon>Sarocladiaceae</taxon>
        <taxon>Sarocladium</taxon>
    </lineage>
</organism>
<dbReference type="SUPFAM" id="SSF103473">
    <property type="entry name" value="MFS general substrate transporter"/>
    <property type="match status" value="1"/>
</dbReference>
<feature type="transmembrane region" description="Helical" evidence="7">
    <location>
        <begin position="441"/>
        <end position="460"/>
    </location>
</feature>
<feature type="transmembrane region" description="Helical" evidence="7">
    <location>
        <begin position="350"/>
        <end position="368"/>
    </location>
</feature>
<dbReference type="GO" id="GO:0022857">
    <property type="term" value="F:transmembrane transporter activity"/>
    <property type="evidence" value="ECO:0007669"/>
    <property type="project" value="InterPro"/>
</dbReference>
<keyword evidence="5 7" id="KW-0472">Membrane</keyword>
<accession>A0AA39L6I8</accession>
<evidence type="ECO:0000256" key="1">
    <source>
        <dbReference type="ARBA" id="ARBA00004141"/>
    </source>
</evidence>
<feature type="transmembrane region" description="Helical" evidence="7">
    <location>
        <begin position="472"/>
        <end position="492"/>
    </location>
</feature>
<dbReference type="Gene3D" id="1.20.1250.20">
    <property type="entry name" value="MFS general substrate transporter like domains"/>
    <property type="match status" value="1"/>
</dbReference>
<keyword evidence="3 7" id="KW-0812">Transmembrane</keyword>
<feature type="transmembrane region" description="Helical" evidence="7">
    <location>
        <begin position="176"/>
        <end position="197"/>
    </location>
</feature>
<dbReference type="AlphaFoldDB" id="A0AA39L6I8"/>
<feature type="transmembrane region" description="Helical" evidence="7">
    <location>
        <begin position="121"/>
        <end position="139"/>
    </location>
</feature>
<feature type="compositionally biased region" description="Basic and acidic residues" evidence="6">
    <location>
        <begin position="24"/>
        <end position="43"/>
    </location>
</feature>
<feature type="transmembrane region" description="Helical" evidence="7">
    <location>
        <begin position="388"/>
        <end position="407"/>
    </location>
</feature>
<evidence type="ECO:0000256" key="5">
    <source>
        <dbReference type="ARBA" id="ARBA00023136"/>
    </source>
</evidence>
<feature type="transmembrane region" description="Helical" evidence="7">
    <location>
        <begin position="312"/>
        <end position="329"/>
    </location>
</feature>
<evidence type="ECO:0000313" key="9">
    <source>
        <dbReference type="EMBL" id="KAK0385684.1"/>
    </source>
</evidence>
<feature type="transmembrane region" description="Helical" evidence="7">
    <location>
        <begin position="151"/>
        <end position="170"/>
    </location>
</feature>
<feature type="transmembrane region" description="Helical" evidence="7">
    <location>
        <begin position="241"/>
        <end position="261"/>
    </location>
</feature>
<feature type="transmembrane region" description="Helical" evidence="7">
    <location>
        <begin position="82"/>
        <end position="109"/>
    </location>
</feature>
<dbReference type="Proteomes" id="UP001175261">
    <property type="component" value="Unassembled WGS sequence"/>
</dbReference>
<dbReference type="PROSITE" id="PS50850">
    <property type="entry name" value="MFS"/>
    <property type="match status" value="1"/>
</dbReference>
<dbReference type="CDD" id="cd17502">
    <property type="entry name" value="MFS_Azr1_MDR_like"/>
    <property type="match status" value="1"/>
</dbReference>
<keyword evidence="4 7" id="KW-1133">Transmembrane helix</keyword>
<evidence type="ECO:0000259" key="8">
    <source>
        <dbReference type="PROSITE" id="PS50850"/>
    </source>
</evidence>
<evidence type="ECO:0000256" key="3">
    <source>
        <dbReference type="ARBA" id="ARBA00022692"/>
    </source>
</evidence>
<feature type="transmembrane region" description="Helical" evidence="7">
    <location>
        <begin position="414"/>
        <end position="435"/>
    </location>
</feature>
<feature type="transmembrane region" description="Helical" evidence="7">
    <location>
        <begin position="209"/>
        <end position="229"/>
    </location>
</feature>
<dbReference type="Pfam" id="PF07690">
    <property type="entry name" value="MFS_1"/>
    <property type="match status" value="1"/>
</dbReference>
<protein>
    <recommendedName>
        <fullName evidence="8">Major facilitator superfamily (MFS) profile domain-containing protein</fullName>
    </recommendedName>
</protein>
<dbReference type="PANTHER" id="PTHR23501:SF177">
    <property type="entry name" value="MAJOR FACILITATOR SUPERFAMILY (MFS) PROFILE DOMAIN-CONTAINING PROTEIN-RELATED"/>
    <property type="match status" value="1"/>
</dbReference>
<sequence>MAQLNVPRGSSPPAESRASTLADEELRADNQKTDASVLDDRTVADTASRPSADNRDPEKQEAAAAAPTGDDLREDEYPSGAALISVVAALVLSIFLIALDMTIVATAIPKITQEFKGLDKVGWYGAIFFATIGAFQSTWGKAYKYFDLKWTFLTALLIFEVGSTVCGAAPNAEALIVGRAIAGLGAAGLGSGAYTIIAFSAPPSRRPAFTGFLGASYGLASVLGPLLGGAFTDHVSWRWCFYINLPIGAVSAAIIFVFFSTPRTAVPAKATWKEKLLQMDPLGVVLAMGGIISYTLFVEYGGIRYAWSDRTVVGLGVGWILIWLSWLAAQYFNGERAMIPPRLFRKNATYVLYAFFFASAFFQAIYYLPIYFQSVHGSSPTNSGVRNLPLIIAVTIGTIASGVLISATGWYQHLLIGGAVVATVGSGLFYTLGINTGAGKWIGYQILAGAGFGVGFQVPMITVQGRSDPADISASTGMVLFAQSIGGAFIVSGSQSAFLNTMVKYITARSSDITLGDLVLTGASEIRNHFSADQLPLVLDGYMEGLRVVFAMTIAITGVATLISFTTGWKKLNTANLTGAA</sequence>
<dbReference type="InterPro" id="IPR020846">
    <property type="entry name" value="MFS_dom"/>
</dbReference>
<dbReference type="InterPro" id="IPR011701">
    <property type="entry name" value="MFS"/>
</dbReference>
<dbReference type="FunFam" id="1.20.1720.10:FF:000012">
    <property type="entry name" value="MFS toxin efflux pump (AflT)"/>
    <property type="match status" value="1"/>
</dbReference>
<evidence type="ECO:0000256" key="6">
    <source>
        <dbReference type="SAM" id="MobiDB-lite"/>
    </source>
</evidence>
<keyword evidence="10" id="KW-1185">Reference proteome</keyword>
<dbReference type="GO" id="GO:0005886">
    <property type="term" value="C:plasma membrane"/>
    <property type="evidence" value="ECO:0007669"/>
    <property type="project" value="TreeGrafter"/>
</dbReference>
<dbReference type="InterPro" id="IPR036259">
    <property type="entry name" value="MFS_trans_sf"/>
</dbReference>
<feature type="transmembrane region" description="Helical" evidence="7">
    <location>
        <begin position="545"/>
        <end position="565"/>
    </location>
</feature>
<comment type="caution">
    <text evidence="9">The sequence shown here is derived from an EMBL/GenBank/DDBJ whole genome shotgun (WGS) entry which is preliminary data.</text>
</comment>
<dbReference type="PANTHER" id="PTHR23501">
    <property type="entry name" value="MAJOR FACILITATOR SUPERFAMILY"/>
    <property type="match status" value="1"/>
</dbReference>
<dbReference type="EMBL" id="JAPDFR010000006">
    <property type="protein sequence ID" value="KAK0385684.1"/>
    <property type="molecule type" value="Genomic_DNA"/>
</dbReference>
<feature type="region of interest" description="Disordered" evidence="6">
    <location>
        <begin position="1"/>
        <end position="72"/>
    </location>
</feature>
<name>A0AA39L6I8_SARSR</name>
<evidence type="ECO:0000313" key="10">
    <source>
        <dbReference type="Proteomes" id="UP001175261"/>
    </source>
</evidence>
<reference evidence="9" key="1">
    <citation type="submission" date="2022-10" db="EMBL/GenBank/DDBJ databases">
        <title>Determination and structural analysis of whole genome sequence of Sarocladium strictum F4-1.</title>
        <authorList>
            <person name="Hu L."/>
            <person name="Jiang Y."/>
        </authorList>
    </citation>
    <scope>NUCLEOTIDE SEQUENCE</scope>
    <source>
        <strain evidence="9">F4-1</strain>
    </source>
</reference>
<gene>
    <name evidence="9" type="ORF">NLU13_6861</name>
</gene>
<evidence type="ECO:0000256" key="4">
    <source>
        <dbReference type="ARBA" id="ARBA00022989"/>
    </source>
</evidence>
<keyword evidence="2" id="KW-0813">Transport</keyword>
<proteinExistence type="predicted"/>
<evidence type="ECO:0000256" key="7">
    <source>
        <dbReference type="SAM" id="Phobius"/>
    </source>
</evidence>
<dbReference type="FunFam" id="1.20.1250.20:FF:000196">
    <property type="entry name" value="MFS toxin efflux pump (AflT)"/>
    <property type="match status" value="1"/>
</dbReference>